<dbReference type="eggNOG" id="COG3500">
    <property type="taxonomic scope" value="Bacteria"/>
</dbReference>
<proteinExistence type="predicted"/>
<dbReference type="STRING" id="391625.PPSIR1_14705"/>
<gene>
    <name evidence="1" type="ORF">PPSIR1_14705</name>
</gene>
<comment type="caution">
    <text evidence="1">The sequence shown here is derived from an EMBL/GenBank/DDBJ whole genome shotgun (WGS) entry which is preliminary data.</text>
</comment>
<organism evidence="1 2">
    <name type="scientific">Plesiocystis pacifica SIR-1</name>
    <dbReference type="NCBI Taxonomy" id="391625"/>
    <lineage>
        <taxon>Bacteria</taxon>
        <taxon>Pseudomonadati</taxon>
        <taxon>Myxococcota</taxon>
        <taxon>Polyangia</taxon>
        <taxon>Nannocystales</taxon>
        <taxon>Nannocystaceae</taxon>
        <taxon>Plesiocystis</taxon>
    </lineage>
</organism>
<keyword evidence="2" id="KW-1185">Reference proteome</keyword>
<protein>
    <submittedName>
        <fullName evidence="1">Uncharacterized protein</fullName>
    </submittedName>
</protein>
<dbReference type="EMBL" id="ABCS01000142">
    <property type="protein sequence ID" value="EDM74216.1"/>
    <property type="molecule type" value="Genomic_DNA"/>
</dbReference>
<dbReference type="RefSeq" id="WP_006976607.1">
    <property type="nucleotide sequence ID" value="NZ_ABCS01000142.1"/>
</dbReference>
<dbReference type="OrthoDB" id="4821150at2"/>
<sequence length="346" mass="35911">MAIAYSATIGSLSFGSSGVDRGQSRPLLAVDSEVGVGGAGGRCRLHLGDPSWVEVALEDAVHVELDAGDGAQTVFTGSVEQIDRRADALWIAAGDELAKLARAEVEAAYEEVSAGFIIKDLIDQAGATPGEVEDGPTFPSYVVHRGPRALRHIQRLAELIGAELGSDAEGKVHVRRPQPPASADHRLVWGEDLLSVELQASPATTDSYVVWGEGAAGSSGSDRGHWLPTDLSGVTGDAQIVPGATPGATGSVSPGSGPLARTVIDGAVRSAETASELAQARAQLVALRPVLGQVLCLGRPDIQPGQWIELSGLPSASTPALPLTLRARRVNHQFAAGRGLLTRLEF</sequence>
<evidence type="ECO:0000313" key="1">
    <source>
        <dbReference type="EMBL" id="EDM74216.1"/>
    </source>
</evidence>
<accession>A6GIS1</accession>
<dbReference type="SUPFAM" id="SSF69279">
    <property type="entry name" value="Phage tail proteins"/>
    <property type="match status" value="1"/>
</dbReference>
<name>A6GIS1_9BACT</name>
<reference evidence="1 2" key="1">
    <citation type="submission" date="2007-06" db="EMBL/GenBank/DDBJ databases">
        <authorList>
            <person name="Shimkets L."/>
            <person name="Ferriera S."/>
            <person name="Johnson J."/>
            <person name="Kravitz S."/>
            <person name="Beeson K."/>
            <person name="Sutton G."/>
            <person name="Rogers Y.-H."/>
            <person name="Friedman R."/>
            <person name="Frazier M."/>
            <person name="Venter J.C."/>
        </authorList>
    </citation>
    <scope>NUCLEOTIDE SEQUENCE [LARGE SCALE GENOMIC DNA]</scope>
    <source>
        <strain evidence="1 2">SIR-1</strain>
    </source>
</reference>
<dbReference type="Proteomes" id="UP000005801">
    <property type="component" value="Unassembled WGS sequence"/>
</dbReference>
<evidence type="ECO:0000313" key="2">
    <source>
        <dbReference type="Proteomes" id="UP000005801"/>
    </source>
</evidence>
<dbReference type="AlphaFoldDB" id="A6GIS1"/>